<proteinExistence type="predicted"/>
<gene>
    <name evidence="3" type="ORF">JR316_003520</name>
</gene>
<comment type="caution">
    <text evidence="3">The sequence shown here is derived from an EMBL/GenBank/DDBJ whole genome shotgun (WGS) entry which is preliminary data.</text>
</comment>
<name>A0A8H7Y5N9_PSICU</name>
<dbReference type="InterPro" id="IPR011009">
    <property type="entry name" value="Kinase-like_dom_sf"/>
</dbReference>
<dbReference type="SUPFAM" id="SSF56112">
    <property type="entry name" value="Protein kinase-like (PK-like)"/>
    <property type="match status" value="1"/>
</dbReference>
<dbReference type="EMBL" id="JAFIQS010000003">
    <property type="protein sequence ID" value="KAG5171434.1"/>
    <property type="molecule type" value="Genomic_DNA"/>
</dbReference>
<dbReference type="InterPro" id="IPR040976">
    <property type="entry name" value="Pkinase_fungal"/>
</dbReference>
<dbReference type="PROSITE" id="PS00109">
    <property type="entry name" value="PROTEIN_KINASE_TYR"/>
    <property type="match status" value="1"/>
</dbReference>
<protein>
    <recommendedName>
        <fullName evidence="2">Fungal-type protein kinase domain-containing protein</fullName>
    </recommendedName>
</protein>
<accession>A0A8H7Y5N9</accession>
<reference evidence="3" key="1">
    <citation type="submission" date="2021-02" db="EMBL/GenBank/DDBJ databases">
        <title>Psilocybe cubensis genome.</title>
        <authorList>
            <person name="Mckernan K.J."/>
            <person name="Crawford S."/>
            <person name="Trippe A."/>
            <person name="Kane L.T."/>
            <person name="Mclaughlin S."/>
        </authorList>
    </citation>
    <scope>NUCLEOTIDE SEQUENCE [LARGE SCALE GENOMIC DNA]</scope>
    <source>
        <strain evidence="3">MGC-MH-2018</strain>
    </source>
</reference>
<feature type="compositionally biased region" description="Basic and acidic residues" evidence="1">
    <location>
        <begin position="148"/>
        <end position="164"/>
    </location>
</feature>
<dbReference type="GO" id="GO:0004672">
    <property type="term" value="F:protein kinase activity"/>
    <property type="evidence" value="ECO:0007669"/>
    <property type="project" value="InterPro"/>
</dbReference>
<dbReference type="AlphaFoldDB" id="A0A8H7Y5N9"/>
<dbReference type="Pfam" id="PF17667">
    <property type="entry name" value="Pkinase_fungal"/>
    <property type="match status" value="1"/>
</dbReference>
<feature type="domain" description="Fungal-type protein kinase" evidence="2">
    <location>
        <begin position="382"/>
        <end position="581"/>
    </location>
</feature>
<feature type="region of interest" description="Disordered" evidence="1">
    <location>
        <begin position="148"/>
        <end position="180"/>
    </location>
</feature>
<dbReference type="InterPro" id="IPR008266">
    <property type="entry name" value="Tyr_kinase_AS"/>
</dbReference>
<sequence length="799" mass="90784">MSESEDSSFLDGTYLSIAQETQGHYLVGITPQKFLDTFLPWKNSIPEELPDAERVLLLKSVPTIKGNEEEDTMYRPFVEALNGWVTGTDNNQPLVFKHFNKPDKLCGHLNVDVATYWLKDVPSNSTLFSHQQTHEVFKPSCRYDAFEHALDEGPGNDEEKKDSEQADSPRVSGESEMVTDDRFTEAKAEEKLSKLNIGVEKDTKIANQTLGQIAASAGVALSMTFRNHFFSLLILGKYARFIRWDRRGAIVTHRFDYTASPALIFSFYCRYGHMTRGERGFDTHAEPWQGELPKNVCEAFDAYYQRSWHAGSHFNHRPRKKELVSPASKQQFFTLTVKDSKPGSVGNQREEVYFVPAPAYRNAFTSPFSRASKRCLAYFDSVHEKDRQMCFLKDSWQDPSTRSAPEADIYRRLHAKAVENIASMRLGGDVEGLVTVTQDWFHVLSHSGRYKKFGHLVCHRLVLNTVARDLSTFVWCKVLLSCIADAIEAAQQAYKAGVLHRDISATNVMIVRNNETGEWKGILLDWDMCLLWETQDGHHQRAGTWPFIAAELLMYREPGEAPAVQSLWHDMESFFWVLVYQALSCLPHNLSPELLSYRMKRLFFDYLCEEDGKFYGGNDKENALSFCSLKLSRKKIATFTISGLNKFLETVGHLLNSRYEEETQLPDCDLNNPDDKWLTSLLRSTADAMAPMNITRTALASPTNDSRPPADKALWKTANISAAPADLLIVAWHSQGMPFLSKSKELQNRQSYAITSSIMNYIDGLHGSHNNKRAHEDIDESASVTKKTVIELTKKSRRP</sequence>
<evidence type="ECO:0000259" key="2">
    <source>
        <dbReference type="Pfam" id="PF17667"/>
    </source>
</evidence>
<evidence type="ECO:0000313" key="3">
    <source>
        <dbReference type="EMBL" id="KAG5171434.1"/>
    </source>
</evidence>
<dbReference type="Gene3D" id="1.10.510.10">
    <property type="entry name" value="Transferase(Phosphotransferase) domain 1"/>
    <property type="match status" value="1"/>
</dbReference>
<evidence type="ECO:0000256" key="1">
    <source>
        <dbReference type="SAM" id="MobiDB-lite"/>
    </source>
</evidence>
<dbReference type="PANTHER" id="PTHR38248">
    <property type="entry name" value="FUNK1 6"/>
    <property type="match status" value="1"/>
</dbReference>
<dbReference type="OrthoDB" id="3271139at2759"/>
<dbReference type="PANTHER" id="PTHR38248:SF2">
    <property type="entry name" value="FUNK1 11"/>
    <property type="match status" value="1"/>
</dbReference>
<organism evidence="3">
    <name type="scientific">Psilocybe cubensis</name>
    <name type="common">Psychedelic mushroom</name>
    <name type="synonym">Stropharia cubensis</name>
    <dbReference type="NCBI Taxonomy" id="181762"/>
    <lineage>
        <taxon>Eukaryota</taxon>
        <taxon>Fungi</taxon>
        <taxon>Dikarya</taxon>
        <taxon>Basidiomycota</taxon>
        <taxon>Agaricomycotina</taxon>
        <taxon>Agaricomycetes</taxon>
        <taxon>Agaricomycetidae</taxon>
        <taxon>Agaricales</taxon>
        <taxon>Agaricineae</taxon>
        <taxon>Strophariaceae</taxon>
        <taxon>Psilocybe</taxon>
    </lineage>
</organism>